<evidence type="ECO:0000313" key="6">
    <source>
        <dbReference type="Ensembl" id="ENSMAMP00000012126.1"/>
    </source>
</evidence>
<feature type="transmembrane region" description="Helical" evidence="4">
    <location>
        <begin position="60"/>
        <end position="84"/>
    </location>
</feature>
<organism evidence="6 7">
    <name type="scientific">Mastacembelus armatus</name>
    <name type="common">zig-zag eel</name>
    <dbReference type="NCBI Taxonomy" id="205130"/>
    <lineage>
        <taxon>Eukaryota</taxon>
        <taxon>Metazoa</taxon>
        <taxon>Chordata</taxon>
        <taxon>Craniata</taxon>
        <taxon>Vertebrata</taxon>
        <taxon>Euteleostomi</taxon>
        <taxon>Actinopterygii</taxon>
        <taxon>Neopterygii</taxon>
        <taxon>Teleostei</taxon>
        <taxon>Neoteleostei</taxon>
        <taxon>Acanthomorphata</taxon>
        <taxon>Anabantaria</taxon>
        <taxon>Synbranchiformes</taxon>
        <taxon>Mastacembelidae</taxon>
        <taxon>Mastacembelus</taxon>
    </lineage>
</organism>
<dbReference type="GeneTree" id="ENSGT00940000175594"/>
<dbReference type="GO" id="GO:0008083">
    <property type="term" value="F:growth factor activity"/>
    <property type="evidence" value="ECO:0007669"/>
    <property type="project" value="TreeGrafter"/>
</dbReference>
<dbReference type="GO" id="GO:0005615">
    <property type="term" value="C:extracellular space"/>
    <property type="evidence" value="ECO:0007669"/>
    <property type="project" value="TreeGrafter"/>
</dbReference>
<feature type="disulfide bond" evidence="3">
    <location>
        <begin position="36"/>
        <end position="45"/>
    </location>
</feature>
<evidence type="ECO:0000256" key="1">
    <source>
        <dbReference type="ARBA" id="ARBA00022536"/>
    </source>
</evidence>
<dbReference type="RefSeq" id="XP_033181167.1">
    <property type="nucleotide sequence ID" value="XM_033325276.1"/>
</dbReference>
<dbReference type="SUPFAM" id="SSF57196">
    <property type="entry name" value="EGF/Laminin"/>
    <property type="match status" value="1"/>
</dbReference>
<keyword evidence="4" id="KW-0472">Membrane</keyword>
<evidence type="ECO:0000259" key="5">
    <source>
        <dbReference type="PROSITE" id="PS50026"/>
    </source>
</evidence>
<feature type="disulfide bond" evidence="3">
    <location>
        <begin position="17"/>
        <end position="34"/>
    </location>
</feature>
<dbReference type="PANTHER" id="PTHR10740:SF15">
    <property type="entry name" value="EGF-LIKE DOMAIN-CONTAINING PROTEIN"/>
    <property type="match status" value="1"/>
</dbReference>
<keyword evidence="4" id="KW-1133">Transmembrane helix</keyword>
<evidence type="ECO:0000313" key="7">
    <source>
        <dbReference type="Proteomes" id="UP000261640"/>
    </source>
</evidence>
<dbReference type="PROSITE" id="PS00022">
    <property type="entry name" value="EGF_1"/>
    <property type="match status" value="1"/>
</dbReference>
<dbReference type="CDD" id="cd00054">
    <property type="entry name" value="EGF_CA"/>
    <property type="match status" value="1"/>
</dbReference>
<dbReference type="CTD" id="145957"/>
<comment type="caution">
    <text evidence="3">Lacks conserved residue(s) required for the propagation of feature annotation.</text>
</comment>
<dbReference type="GO" id="GO:0007173">
    <property type="term" value="P:epidermal growth factor receptor signaling pathway"/>
    <property type="evidence" value="ECO:0007669"/>
    <property type="project" value="TreeGrafter"/>
</dbReference>
<dbReference type="GeneID" id="117152666"/>
<protein>
    <submittedName>
        <fullName evidence="6">Neuregulin 4</fullName>
    </submittedName>
</protein>
<evidence type="ECO:0000256" key="3">
    <source>
        <dbReference type="PROSITE-ProRule" id="PRU00076"/>
    </source>
</evidence>
<dbReference type="InterPro" id="IPR000742">
    <property type="entry name" value="EGF"/>
</dbReference>
<reference evidence="6" key="2">
    <citation type="submission" date="2025-09" db="UniProtKB">
        <authorList>
            <consortium name="Ensembl"/>
        </authorList>
    </citation>
    <scope>IDENTIFICATION</scope>
</reference>
<sequence length="109" mass="12200">MMADHGDPCNVQEATYCMNGGTCYKIPSMNALSCVCNEDFKGSRCEQFQLSIKDSNGRDVGLIAAVVIVALLILVVLAAVIYYVRKLLKAKQQNQQNIQRQYWRVKPTV</sequence>
<dbReference type="PROSITE" id="PS50026">
    <property type="entry name" value="EGF_3"/>
    <property type="match status" value="1"/>
</dbReference>
<dbReference type="Gene3D" id="2.10.25.10">
    <property type="entry name" value="Laminin"/>
    <property type="match status" value="1"/>
</dbReference>
<proteinExistence type="predicted"/>
<feature type="domain" description="EGF-like" evidence="5">
    <location>
        <begin position="5"/>
        <end position="46"/>
    </location>
</feature>
<evidence type="ECO:0000256" key="4">
    <source>
        <dbReference type="SAM" id="Phobius"/>
    </source>
</evidence>
<dbReference type="STRING" id="205130.ENSMAMP00000012126"/>
<dbReference type="Ensembl" id="ENSMAMT00000012450.2">
    <property type="protein sequence ID" value="ENSMAMP00000012126.1"/>
    <property type="gene ID" value="ENSMAMG00000008196.2"/>
</dbReference>
<name>A0A3Q3LPY2_9TELE</name>
<accession>A0A3Q3LPY2</accession>
<reference evidence="6" key="1">
    <citation type="submission" date="2025-08" db="UniProtKB">
        <authorList>
            <consortium name="Ensembl"/>
        </authorList>
    </citation>
    <scope>IDENTIFICATION</scope>
</reference>
<keyword evidence="1 3" id="KW-0245">EGF-like domain</keyword>
<dbReference type="GO" id="GO:0045840">
    <property type="term" value="P:positive regulation of mitotic nuclear division"/>
    <property type="evidence" value="ECO:0007669"/>
    <property type="project" value="TreeGrafter"/>
</dbReference>
<dbReference type="Proteomes" id="UP000261640">
    <property type="component" value="Unplaced"/>
</dbReference>
<keyword evidence="2 3" id="KW-1015">Disulfide bond</keyword>
<dbReference type="PANTHER" id="PTHR10740">
    <property type="entry name" value="TRANSFORMING GROWTH FACTOR ALPHA"/>
    <property type="match status" value="1"/>
</dbReference>
<dbReference type="OrthoDB" id="6162427at2759"/>
<dbReference type="GO" id="GO:0005154">
    <property type="term" value="F:epidermal growth factor receptor binding"/>
    <property type="evidence" value="ECO:0007669"/>
    <property type="project" value="TreeGrafter"/>
</dbReference>
<evidence type="ECO:0000256" key="2">
    <source>
        <dbReference type="ARBA" id="ARBA00023157"/>
    </source>
</evidence>
<dbReference type="AlphaFoldDB" id="A0A3Q3LPY2"/>
<dbReference type="InParanoid" id="A0A3Q3LPY2"/>
<keyword evidence="4" id="KW-0812">Transmembrane</keyword>
<dbReference type="GO" id="GO:0008284">
    <property type="term" value="P:positive regulation of cell population proliferation"/>
    <property type="evidence" value="ECO:0007669"/>
    <property type="project" value="TreeGrafter"/>
</dbReference>
<keyword evidence="7" id="KW-1185">Reference proteome</keyword>